<keyword evidence="3" id="KW-1185">Reference proteome</keyword>
<dbReference type="AlphaFoldDB" id="A0A9N9QJA9"/>
<feature type="compositionally biased region" description="Polar residues" evidence="1">
    <location>
        <begin position="565"/>
        <end position="574"/>
    </location>
</feature>
<protein>
    <submittedName>
        <fullName evidence="2">Uncharacterized protein</fullName>
    </submittedName>
</protein>
<dbReference type="Proteomes" id="UP001152799">
    <property type="component" value="Chromosome 8"/>
</dbReference>
<reference evidence="2" key="1">
    <citation type="submission" date="2022-01" db="EMBL/GenBank/DDBJ databases">
        <authorList>
            <person name="King R."/>
        </authorList>
    </citation>
    <scope>NUCLEOTIDE SEQUENCE</scope>
</reference>
<dbReference type="EMBL" id="OU892284">
    <property type="protein sequence ID" value="CAG9772875.1"/>
    <property type="molecule type" value="Genomic_DNA"/>
</dbReference>
<accession>A0A9N9QJA9</accession>
<proteinExistence type="predicted"/>
<feature type="compositionally biased region" description="Polar residues" evidence="1">
    <location>
        <begin position="481"/>
        <end position="490"/>
    </location>
</feature>
<gene>
    <name evidence="2" type="ORF">CEUTPL_LOCUS13277</name>
</gene>
<feature type="compositionally biased region" description="Polar residues" evidence="1">
    <location>
        <begin position="605"/>
        <end position="632"/>
    </location>
</feature>
<organism evidence="2 3">
    <name type="scientific">Ceutorhynchus assimilis</name>
    <name type="common">cabbage seed weevil</name>
    <dbReference type="NCBI Taxonomy" id="467358"/>
    <lineage>
        <taxon>Eukaryota</taxon>
        <taxon>Metazoa</taxon>
        <taxon>Ecdysozoa</taxon>
        <taxon>Arthropoda</taxon>
        <taxon>Hexapoda</taxon>
        <taxon>Insecta</taxon>
        <taxon>Pterygota</taxon>
        <taxon>Neoptera</taxon>
        <taxon>Endopterygota</taxon>
        <taxon>Coleoptera</taxon>
        <taxon>Polyphaga</taxon>
        <taxon>Cucujiformia</taxon>
        <taxon>Curculionidae</taxon>
        <taxon>Ceutorhynchinae</taxon>
        <taxon>Ceutorhynchus</taxon>
    </lineage>
</organism>
<sequence length="729" mass="80465">MCFVYDILCRQKMSKDTLDLSGSQSPRNNPFENQIEFTNISFKDDVGPSVGSSLAALNDEEFFPRESLGIVPNALLLRDSLTNDFLVSSLKNLSGCSPRESLGILNLSDLDLAGESIGIFNINNYKRDLNGTEARDSLPFNTLQTTVISAQTPQIIVNDTAQSFDSIAELDKAFLLPNSKRFSCVSSNGSSVASTIPSFNSLDFEEVSKISSISPAIKSIEVSKATKDILNEGFELPLENRNYSFSSYKSACSHYSFANDVENIRNRIQSLPTSFKSLSENTSFDEGLLCRGGKDDLDMDDSVFLQIMPGISAQTSLNLDKSFDSERYMLDCTPQPDWPDLDSPKSNSNEKSPALTKELVAKKVDQMLGMKPVNLDEKLNESPNMSQNISKISKASQCSLEDLSKISQVSQENVLKTISDMLKEKDNLSQRQKLEGQNALQTIVNLLSDNTTNSQDFSVEHPHSNSNKQDEAMDLSMKNKSFDSYKSPVSKNPPPYGVYSPHRSIARPSNNNSQGSNGSVKNSPLRRHSNISQNKVNPTDKFKKSKTLPSKREPLRAMLPVENMAKTTNVPSTPERQDENKLTLKSKKTSTPLQEPKLKPVAASTPASRQSNTSKPKLTRSFSYQPSKTSLSKPAVTDTRRNSVTETANNTKGDLGPSKLKRSFSMGKESRILSALSKARQNILNSSNNNQGRTSVDGLGDDMKKFTMELRPPSRLGLARKVGKENFKP</sequence>
<feature type="region of interest" description="Disordered" evidence="1">
    <location>
        <begin position="333"/>
        <end position="354"/>
    </location>
</feature>
<name>A0A9N9QJA9_9CUCU</name>
<dbReference type="OrthoDB" id="6747212at2759"/>
<feature type="compositionally biased region" description="Low complexity" evidence="1">
    <location>
        <begin position="509"/>
        <end position="523"/>
    </location>
</feature>
<evidence type="ECO:0000313" key="2">
    <source>
        <dbReference type="EMBL" id="CAG9772875.1"/>
    </source>
</evidence>
<evidence type="ECO:0000256" key="1">
    <source>
        <dbReference type="SAM" id="MobiDB-lite"/>
    </source>
</evidence>
<feature type="region of interest" description="Disordered" evidence="1">
    <location>
        <begin position="481"/>
        <end position="662"/>
    </location>
</feature>
<evidence type="ECO:0000313" key="3">
    <source>
        <dbReference type="Proteomes" id="UP001152799"/>
    </source>
</evidence>